<gene>
    <name evidence="3" type="ORF">MNBD_GAMMA03-1678</name>
</gene>
<dbReference type="SUPFAM" id="SSF46565">
    <property type="entry name" value="Chaperone J-domain"/>
    <property type="match status" value="1"/>
</dbReference>
<proteinExistence type="predicted"/>
<dbReference type="Pfam" id="PF00226">
    <property type="entry name" value="DnaJ"/>
    <property type="match status" value="1"/>
</dbReference>
<organism evidence="3">
    <name type="scientific">hydrothermal vent metagenome</name>
    <dbReference type="NCBI Taxonomy" id="652676"/>
    <lineage>
        <taxon>unclassified sequences</taxon>
        <taxon>metagenomes</taxon>
        <taxon>ecological metagenomes</taxon>
    </lineage>
</organism>
<dbReference type="InterPro" id="IPR008971">
    <property type="entry name" value="HSP40/DnaJ_pept-bd"/>
</dbReference>
<dbReference type="GO" id="GO:0005737">
    <property type="term" value="C:cytoplasm"/>
    <property type="evidence" value="ECO:0007669"/>
    <property type="project" value="TreeGrafter"/>
</dbReference>
<evidence type="ECO:0000256" key="1">
    <source>
        <dbReference type="SAM" id="MobiDB-lite"/>
    </source>
</evidence>
<dbReference type="Gene3D" id="2.60.260.20">
    <property type="entry name" value="Urease metallochaperone UreE, N-terminal domain"/>
    <property type="match status" value="1"/>
</dbReference>
<feature type="region of interest" description="Disordered" evidence="1">
    <location>
        <begin position="77"/>
        <end position="105"/>
    </location>
</feature>
<dbReference type="InterPro" id="IPR001623">
    <property type="entry name" value="DnaJ_domain"/>
</dbReference>
<dbReference type="GO" id="GO:0042026">
    <property type="term" value="P:protein refolding"/>
    <property type="evidence" value="ECO:0007669"/>
    <property type="project" value="TreeGrafter"/>
</dbReference>
<dbReference type="InterPro" id="IPR036869">
    <property type="entry name" value="J_dom_sf"/>
</dbReference>
<dbReference type="CDD" id="cd06257">
    <property type="entry name" value="DnaJ"/>
    <property type="match status" value="1"/>
</dbReference>
<evidence type="ECO:0000259" key="2">
    <source>
        <dbReference type="PROSITE" id="PS50076"/>
    </source>
</evidence>
<evidence type="ECO:0000313" key="3">
    <source>
        <dbReference type="EMBL" id="VAW48790.1"/>
    </source>
</evidence>
<dbReference type="SMART" id="SM00271">
    <property type="entry name" value="DnaJ"/>
    <property type="match status" value="1"/>
</dbReference>
<dbReference type="Pfam" id="PF01556">
    <property type="entry name" value="DnaJ_C"/>
    <property type="match status" value="1"/>
</dbReference>
<accession>A0A3B0W8N4</accession>
<dbReference type="EMBL" id="UOFC01000232">
    <property type="protein sequence ID" value="VAW48790.1"/>
    <property type="molecule type" value="Genomic_DNA"/>
</dbReference>
<dbReference type="SUPFAM" id="SSF49493">
    <property type="entry name" value="HSP40/DnaJ peptide-binding domain"/>
    <property type="match status" value="2"/>
</dbReference>
<dbReference type="AlphaFoldDB" id="A0A3B0W8N4"/>
<dbReference type="PROSITE" id="PS50076">
    <property type="entry name" value="DNAJ_2"/>
    <property type="match status" value="1"/>
</dbReference>
<dbReference type="PANTHER" id="PTHR43096">
    <property type="entry name" value="DNAJ HOMOLOG 1, MITOCHONDRIAL-RELATED"/>
    <property type="match status" value="1"/>
</dbReference>
<dbReference type="Gene3D" id="1.10.287.110">
    <property type="entry name" value="DnaJ domain"/>
    <property type="match status" value="1"/>
</dbReference>
<dbReference type="PANTHER" id="PTHR43096:SF10">
    <property type="entry name" value="CHAPERONE PROTEIN DNAJ A6, CHLOROPLASTIC"/>
    <property type="match status" value="1"/>
</dbReference>
<sequence length="267" mass="30803">MKRHYDSSVDYFAVLGVHYGACEKTVKVMYRKMARRYHPDVSTIHDAQKKFQEIAFAYEVLKKHRKSYCIDYEFYSRSKSGSSSHSAQSRRSANQTKTKQKKSTKDDFDTTYHAYRPIHGKDRLITYPLTLRYAIRLLKLGSFYIPGLKVKMKFTREAFTGKTFRLKGKGYKGLFGGQAGDYLVRFTIKLDSVRFQLEREDIYGTFHIPQVLIKKGKILEIESPSGRLSFTVPEDYNSKAFIKIKGMGLPAEGTVNAGDFYVRLVKS</sequence>
<feature type="domain" description="J" evidence="2">
    <location>
        <begin position="10"/>
        <end position="76"/>
    </location>
</feature>
<dbReference type="PRINTS" id="PR00625">
    <property type="entry name" value="JDOMAIN"/>
</dbReference>
<dbReference type="GO" id="GO:0051082">
    <property type="term" value="F:unfolded protein binding"/>
    <property type="evidence" value="ECO:0007669"/>
    <property type="project" value="InterPro"/>
</dbReference>
<dbReference type="InterPro" id="IPR002939">
    <property type="entry name" value="DnaJ_C"/>
</dbReference>
<feature type="compositionally biased region" description="Low complexity" evidence="1">
    <location>
        <begin position="77"/>
        <end position="92"/>
    </location>
</feature>
<reference evidence="3" key="1">
    <citation type="submission" date="2018-06" db="EMBL/GenBank/DDBJ databases">
        <authorList>
            <person name="Zhirakovskaya E."/>
        </authorList>
    </citation>
    <scope>NUCLEOTIDE SEQUENCE</scope>
</reference>
<protein>
    <submittedName>
        <fullName evidence="3">DnaJ-class molecular chaperone CbpA</fullName>
    </submittedName>
</protein>
<name>A0A3B0W8N4_9ZZZZ</name>